<keyword evidence="6" id="KW-0687">Ribonucleoprotein</keyword>
<dbReference type="EMBL" id="OC857163">
    <property type="protein sequence ID" value="CAD7624813.1"/>
    <property type="molecule type" value="Genomic_DNA"/>
</dbReference>
<dbReference type="CDD" id="cd03368">
    <property type="entry name" value="Ribosomal_S12"/>
    <property type="match status" value="1"/>
</dbReference>
<evidence type="ECO:0000256" key="5">
    <source>
        <dbReference type="ARBA" id="ARBA00023128"/>
    </source>
</evidence>
<dbReference type="AlphaFoldDB" id="A0A7R9PYC0"/>
<dbReference type="InterPro" id="IPR006032">
    <property type="entry name" value="Ribosomal_uS12"/>
</dbReference>
<dbReference type="Gene3D" id="2.40.50.140">
    <property type="entry name" value="Nucleic acid-binding proteins"/>
    <property type="match status" value="1"/>
</dbReference>
<evidence type="ECO:0000256" key="2">
    <source>
        <dbReference type="ARBA" id="ARBA00005657"/>
    </source>
</evidence>
<keyword evidence="3" id="KW-0809">Transit peptide</keyword>
<dbReference type="SUPFAM" id="SSF50249">
    <property type="entry name" value="Nucleic acid-binding proteins"/>
    <property type="match status" value="1"/>
</dbReference>
<evidence type="ECO:0000313" key="8">
    <source>
        <dbReference type="EMBL" id="CAD7624813.1"/>
    </source>
</evidence>
<name>A0A7R9PYC0_9ACAR</name>
<evidence type="ECO:0000256" key="7">
    <source>
        <dbReference type="ARBA" id="ARBA00035248"/>
    </source>
</evidence>
<dbReference type="Proteomes" id="UP000759131">
    <property type="component" value="Unassembled WGS sequence"/>
</dbReference>
<reference evidence="8" key="1">
    <citation type="submission" date="2020-11" db="EMBL/GenBank/DDBJ databases">
        <authorList>
            <person name="Tran Van P."/>
        </authorList>
    </citation>
    <scope>NUCLEOTIDE SEQUENCE</scope>
</reference>
<dbReference type="PRINTS" id="PR01034">
    <property type="entry name" value="RIBOSOMALS12"/>
</dbReference>
<keyword evidence="4" id="KW-0689">Ribosomal protein</keyword>
<evidence type="ECO:0000313" key="9">
    <source>
        <dbReference type="Proteomes" id="UP000759131"/>
    </source>
</evidence>
<dbReference type="InterPro" id="IPR005679">
    <property type="entry name" value="Ribosomal_uS12_bac"/>
</dbReference>
<dbReference type="InterPro" id="IPR012340">
    <property type="entry name" value="NA-bd_OB-fold"/>
</dbReference>
<keyword evidence="5" id="KW-0496">Mitochondrion</keyword>
<evidence type="ECO:0000256" key="3">
    <source>
        <dbReference type="ARBA" id="ARBA00022946"/>
    </source>
</evidence>
<comment type="similarity">
    <text evidence="2">Belongs to the universal ribosomal protein uS12 family.</text>
</comment>
<dbReference type="GO" id="GO:0006412">
    <property type="term" value="P:translation"/>
    <property type="evidence" value="ECO:0007669"/>
    <property type="project" value="InterPro"/>
</dbReference>
<evidence type="ECO:0000256" key="4">
    <source>
        <dbReference type="ARBA" id="ARBA00022980"/>
    </source>
</evidence>
<comment type="subcellular location">
    <subcellularLocation>
        <location evidence="1">Mitochondrion</location>
    </subcellularLocation>
</comment>
<dbReference type="FunFam" id="2.40.50.140:FF:000115">
    <property type="entry name" value="28S ribosomal protein S12, mitochondrial"/>
    <property type="match status" value="1"/>
</dbReference>
<protein>
    <recommendedName>
        <fullName evidence="7">Small ribosomal subunit protein uS12m</fullName>
    </recommendedName>
</protein>
<dbReference type="GO" id="GO:0015935">
    <property type="term" value="C:small ribosomal subunit"/>
    <property type="evidence" value="ECO:0007669"/>
    <property type="project" value="InterPro"/>
</dbReference>
<dbReference type="GO" id="GO:0003735">
    <property type="term" value="F:structural constituent of ribosome"/>
    <property type="evidence" value="ECO:0007669"/>
    <property type="project" value="InterPro"/>
</dbReference>
<dbReference type="EMBL" id="CAJPIZ010002588">
    <property type="protein sequence ID" value="CAG2105243.1"/>
    <property type="molecule type" value="Genomic_DNA"/>
</dbReference>
<keyword evidence="9" id="KW-1185">Reference proteome</keyword>
<dbReference type="OrthoDB" id="361013at2759"/>
<evidence type="ECO:0000256" key="1">
    <source>
        <dbReference type="ARBA" id="ARBA00004173"/>
    </source>
</evidence>
<sequence>MSGRSLISHTFNGQLVNNCNNFSINTVFNAKKPLLTDLIVGRLSAVRLSSGDATAGDQQYQHKWVPEGDRWWERSGRPMATDEEWEENRLLHRFHVCGGSWRRKPKHPLDNQPQMKGVVLKTLIKKPKKPNSANRKCVLVRLTNGKEKVAFVPGEGHNLQEHSVVLIEKRRVRDVPGLKLRVVRGTRDCAHVVKKSGNM</sequence>
<dbReference type="PROSITE" id="PS00055">
    <property type="entry name" value="RIBOSOMAL_S12"/>
    <property type="match status" value="1"/>
</dbReference>
<evidence type="ECO:0000256" key="6">
    <source>
        <dbReference type="ARBA" id="ARBA00023274"/>
    </source>
</evidence>
<dbReference type="GO" id="GO:0005739">
    <property type="term" value="C:mitochondrion"/>
    <property type="evidence" value="ECO:0007669"/>
    <property type="project" value="UniProtKB-SubCell"/>
</dbReference>
<accession>A0A7R9PYC0</accession>
<proteinExistence type="inferred from homology"/>
<dbReference type="PANTHER" id="PTHR11652">
    <property type="entry name" value="30S RIBOSOMAL PROTEIN S12 FAMILY MEMBER"/>
    <property type="match status" value="1"/>
</dbReference>
<dbReference type="Pfam" id="PF00164">
    <property type="entry name" value="Ribosom_S12_S23"/>
    <property type="match status" value="1"/>
</dbReference>
<gene>
    <name evidence="8" type="ORF">OSB1V03_LOCUS5252</name>
</gene>
<organism evidence="8">
    <name type="scientific">Medioppia subpectinata</name>
    <dbReference type="NCBI Taxonomy" id="1979941"/>
    <lineage>
        <taxon>Eukaryota</taxon>
        <taxon>Metazoa</taxon>
        <taxon>Ecdysozoa</taxon>
        <taxon>Arthropoda</taxon>
        <taxon>Chelicerata</taxon>
        <taxon>Arachnida</taxon>
        <taxon>Acari</taxon>
        <taxon>Acariformes</taxon>
        <taxon>Sarcoptiformes</taxon>
        <taxon>Oribatida</taxon>
        <taxon>Brachypylina</taxon>
        <taxon>Oppioidea</taxon>
        <taxon>Oppiidae</taxon>
        <taxon>Medioppia</taxon>
    </lineage>
</organism>